<evidence type="ECO:0000256" key="1">
    <source>
        <dbReference type="ARBA" id="ARBA00018672"/>
    </source>
</evidence>
<dbReference type="InterPro" id="IPR002104">
    <property type="entry name" value="Integrase_catalytic"/>
</dbReference>
<comment type="function">
    <text evidence="4">May play the central regulatory role in sporulation. It may be an element of the effector pathway responsible for the activation of sporulation genes in response to nutritional stress. Spo0A may act in concert with spo0H (a sigma factor) to control the expression of some genes that are critical to the sporulation process.</text>
</comment>
<feature type="region of interest" description="Disordered" evidence="6">
    <location>
        <begin position="457"/>
        <end position="487"/>
    </location>
</feature>
<dbReference type="GO" id="GO:0006310">
    <property type="term" value="P:DNA recombination"/>
    <property type="evidence" value="ECO:0007669"/>
    <property type="project" value="UniProtKB-KW"/>
</dbReference>
<evidence type="ECO:0000256" key="4">
    <source>
        <dbReference type="ARBA" id="ARBA00024867"/>
    </source>
</evidence>
<accession>A0A844GPT3</accession>
<dbReference type="CDD" id="cd01189">
    <property type="entry name" value="INT_ICEBs1_C_like"/>
    <property type="match status" value="1"/>
</dbReference>
<dbReference type="Pfam" id="PF00072">
    <property type="entry name" value="Response_reg"/>
    <property type="match status" value="1"/>
</dbReference>
<evidence type="ECO:0000256" key="3">
    <source>
        <dbReference type="ARBA" id="ARBA00023172"/>
    </source>
</evidence>
<evidence type="ECO:0000313" key="9">
    <source>
        <dbReference type="EMBL" id="MTD61755.1"/>
    </source>
</evidence>
<feature type="modified residue" description="4-aspartylphosphate" evidence="5">
    <location>
        <position position="180"/>
    </location>
</feature>
<dbReference type="SUPFAM" id="SSF56349">
    <property type="entry name" value="DNA breaking-rejoining enzymes"/>
    <property type="match status" value="1"/>
</dbReference>
<reference evidence="9 10" key="1">
    <citation type="submission" date="2019-11" db="EMBL/GenBank/DDBJ databases">
        <title>Draft genome sequence of Blautia luti DSM 14534T, isolated from human stool.</title>
        <authorList>
            <person name="Ortiz R."/>
            <person name="Melis-Arcos F."/>
            <person name="Covarrubias P."/>
            <person name="Cardenas J.P."/>
            <person name="Perez-Donoso J."/>
            <person name="Almonacid D."/>
        </authorList>
    </citation>
    <scope>NUCLEOTIDE SEQUENCE [LARGE SCALE GENOMIC DNA]</scope>
    <source>
        <strain evidence="9 10">DSM 14534</strain>
    </source>
</reference>
<evidence type="ECO:0000259" key="7">
    <source>
        <dbReference type="PROSITE" id="PS50110"/>
    </source>
</evidence>
<dbReference type="Pfam" id="PF00589">
    <property type="entry name" value="Phage_integrase"/>
    <property type="match status" value="1"/>
</dbReference>
<dbReference type="Gene3D" id="3.40.50.2300">
    <property type="match status" value="2"/>
</dbReference>
<dbReference type="CDD" id="cd00156">
    <property type="entry name" value="REC"/>
    <property type="match status" value="1"/>
</dbReference>
<organism evidence="9 10">
    <name type="scientific">Blautia luti DSM 14534 = JCM 17040</name>
    <dbReference type="NCBI Taxonomy" id="649762"/>
    <lineage>
        <taxon>Bacteria</taxon>
        <taxon>Bacillati</taxon>
        <taxon>Bacillota</taxon>
        <taxon>Clostridia</taxon>
        <taxon>Lachnospirales</taxon>
        <taxon>Lachnospiraceae</taxon>
        <taxon>Blautia</taxon>
    </lineage>
</organism>
<dbReference type="InterPro" id="IPR011006">
    <property type="entry name" value="CheY-like_superfamily"/>
</dbReference>
<dbReference type="Proteomes" id="UP000437824">
    <property type="component" value="Unassembled WGS sequence"/>
</dbReference>
<dbReference type="PANTHER" id="PTHR44591:SF3">
    <property type="entry name" value="RESPONSE REGULATORY DOMAIN-CONTAINING PROTEIN"/>
    <property type="match status" value="1"/>
</dbReference>
<feature type="domain" description="Response regulatory" evidence="7">
    <location>
        <begin position="130"/>
        <end position="252"/>
    </location>
</feature>
<feature type="modified residue" description="4-aspartylphosphate" evidence="5">
    <location>
        <position position="52"/>
    </location>
</feature>
<feature type="domain" description="Tyr recombinase" evidence="8">
    <location>
        <begin position="253"/>
        <end position="460"/>
    </location>
</feature>
<name>A0A844GPT3_9FIRM</name>
<proteinExistence type="predicted"/>
<dbReference type="GO" id="GO:0003677">
    <property type="term" value="F:DNA binding"/>
    <property type="evidence" value="ECO:0007669"/>
    <property type="project" value="InterPro"/>
</dbReference>
<sequence>MKKILLIDDSDTYTWYLQKYLQHRGYPVKTACTLKEARAAIQEEMPLVVCCDLDLPDGSGMDFLDEVRAADKELPFILASCHDRDDYEQEAKRRGATLCMDKMKELLLQDKLVEYAYRQLSGEKAPTFHKLLFVHAEDTSAGVLRAAMLQKGFDLILVPSIGEAKRRIFEDKEIELILCDLKLPDGTAMELFHTLRRVAGMFQMKNPPVRLLPFFILTENNDLAIFYMAVQDDCLRKNPFDFQINEVINDDTVPKVPLTPTQENELLDFMQNDPVYAKYYDEVVILLETGLRIFELCALTPADLNFEKRFVNVDHQLLRSTEDGYYIEAPKTESGFRQVPMSAAAYEAFERVLKKRRDGRCIEVDGYKDFLFLNRDGLPKTAVNYDAMFKCLAKKYNKCHKEPLPDVMTPHTMRHTFCTRMANAGMNPKALQYIMGHANIVMTLNYYAHATFHSAQEEMERPQAKAKTTAEAKPEPAAESAEETKAA</sequence>
<protein>
    <recommendedName>
        <fullName evidence="1">Stage 0 sporulation protein A homolog</fullName>
    </recommendedName>
</protein>
<dbReference type="PROSITE" id="PS51898">
    <property type="entry name" value="TYR_RECOMBINASE"/>
    <property type="match status" value="1"/>
</dbReference>
<dbReference type="PANTHER" id="PTHR44591">
    <property type="entry name" value="STRESS RESPONSE REGULATOR PROTEIN 1"/>
    <property type="match status" value="1"/>
</dbReference>
<dbReference type="SMART" id="SM00448">
    <property type="entry name" value="REC"/>
    <property type="match status" value="2"/>
</dbReference>
<keyword evidence="2 5" id="KW-0597">Phosphoprotein</keyword>
<dbReference type="InterPro" id="IPR011010">
    <property type="entry name" value="DNA_brk_join_enz"/>
</dbReference>
<dbReference type="InterPro" id="IPR013762">
    <property type="entry name" value="Integrase-like_cat_sf"/>
</dbReference>
<dbReference type="InterPro" id="IPR001789">
    <property type="entry name" value="Sig_transdc_resp-reg_receiver"/>
</dbReference>
<dbReference type="SUPFAM" id="SSF52172">
    <property type="entry name" value="CheY-like"/>
    <property type="match status" value="2"/>
</dbReference>
<evidence type="ECO:0000313" key="10">
    <source>
        <dbReference type="Proteomes" id="UP000437824"/>
    </source>
</evidence>
<comment type="caution">
    <text evidence="9">The sequence shown here is derived from an EMBL/GenBank/DDBJ whole genome shotgun (WGS) entry which is preliminary data.</text>
</comment>
<gene>
    <name evidence="9" type="ORF">GKZ57_10930</name>
</gene>
<dbReference type="EMBL" id="WMBC01000008">
    <property type="protein sequence ID" value="MTD61755.1"/>
    <property type="molecule type" value="Genomic_DNA"/>
</dbReference>
<dbReference type="AlphaFoldDB" id="A0A844GPT3"/>
<evidence type="ECO:0000256" key="5">
    <source>
        <dbReference type="PROSITE-ProRule" id="PRU00169"/>
    </source>
</evidence>
<keyword evidence="3" id="KW-0233">DNA recombination</keyword>
<dbReference type="GO" id="GO:0000160">
    <property type="term" value="P:phosphorelay signal transduction system"/>
    <property type="evidence" value="ECO:0007669"/>
    <property type="project" value="InterPro"/>
</dbReference>
<evidence type="ECO:0000259" key="8">
    <source>
        <dbReference type="PROSITE" id="PS51898"/>
    </source>
</evidence>
<dbReference type="GO" id="GO:0015074">
    <property type="term" value="P:DNA integration"/>
    <property type="evidence" value="ECO:0007669"/>
    <property type="project" value="InterPro"/>
</dbReference>
<evidence type="ECO:0000256" key="2">
    <source>
        <dbReference type="ARBA" id="ARBA00022553"/>
    </source>
</evidence>
<dbReference type="InterPro" id="IPR050595">
    <property type="entry name" value="Bact_response_regulator"/>
</dbReference>
<dbReference type="RefSeq" id="WP_154780530.1">
    <property type="nucleotide sequence ID" value="NZ_WMBC01000008.1"/>
</dbReference>
<evidence type="ECO:0000256" key="6">
    <source>
        <dbReference type="SAM" id="MobiDB-lite"/>
    </source>
</evidence>
<dbReference type="PROSITE" id="PS50110">
    <property type="entry name" value="RESPONSE_REGULATORY"/>
    <property type="match status" value="2"/>
</dbReference>
<dbReference type="Gene3D" id="1.10.443.10">
    <property type="entry name" value="Intergrase catalytic core"/>
    <property type="match status" value="1"/>
</dbReference>
<feature type="domain" description="Response regulatory" evidence="7">
    <location>
        <begin position="3"/>
        <end position="117"/>
    </location>
</feature>